<evidence type="ECO:0000256" key="1">
    <source>
        <dbReference type="SAM" id="SignalP"/>
    </source>
</evidence>
<feature type="signal peptide" evidence="1">
    <location>
        <begin position="1"/>
        <end position="30"/>
    </location>
</feature>
<dbReference type="AlphaFoldDB" id="A0A1H5VPN2"/>
<dbReference type="Proteomes" id="UP000236726">
    <property type="component" value="Unassembled WGS sequence"/>
</dbReference>
<evidence type="ECO:0000313" key="2">
    <source>
        <dbReference type="EMBL" id="SEF89180.1"/>
    </source>
</evidence>
<organism evidence="2 3">
    <name type="scientific">Lachnospira multipara</name>
    <dbReference type="NCBI Taxonomy" id="28051"/>
    <lineage>
        <taxon>Bacteria</taxon>
        <taxon>Bacillati</taxon>
        <taxon>Bacillota</taxon>
        <taxon>Clostridia</taxon>
        <taxon>Lachnospirales</taxon>
        <taxon>Lachnospiraceae</taxon>
        <taxon>Lachnospira</taxon>
    </lineage>
</organism>
<proteinExistence type="predicted"/>
<keyword evidence="3" id="KW-1185">Reference proteome</keyword>
<evidence type="ECO:0000313" key="3">
    <source>
        <dbReference type="Proteomes" id="UP000236726"/>
    </source>
</evidence>
<accession>A0A1H5VPN2</accession>
<evidence type="ECO:0008006" key="4">
    <source>
        <dbReference type="Google" id="ProtNLM"/>
    </source>
</evidence>
<feature type="chain" id="PRO_5009287475" description="Secreted protein" evidence="1">
    <location>
        <begin position="31"/>
        <end position="233"/>
    </location>
</feature>
<dbReference type="EMBL" id="FNUL01000012">
    <property type="protein sequence ID" value="SEF89180.1"/>
    <property type="molecule type" value="Genomic_DNA"/>
</dbReference>
<name>A0A1H5VPN2_9FIRM</name>
<protein>
    <recommendedName>
        <fullName evidence="4">Secreted protein</fullName>
    </recommendedName>
</protein>
<gene>
    <name evidence="2" type="ORF">SAMN05216537_11216</name>
</gene>
<sequence>MNRVRKILSVVLSLTTLLSQIISYSTITYAATLNCSYQEEIIPKKDINHNIYDSFVCDLQNNESSIEDEVLDTDFVYDGHNDTTEELPLNITTIYLPEYETYTGFKSYMDYRALSNVSSDQYALQLNSYTGDLGIRMYNGRYLVAIGSYFGLNIGDEFDIMLENGTIIPAVMGDLKDDNDTDVNNVYTVKTNCCTEFIIDSSSAATNIFKRYGDVSYAAQDWNSKVVAIQIIN</sequence>
<keyword evidence="1" id="KW-0732">Signal</keyword>
<reference evidence="2 3" key="1">
    <citation type="submission" date="2016-10" db="EMBL/GenBank/DDBJ databases">
        <authorList>
            <person name="de Groot N.N."/>
        </authorList>
    </citation>
    <scope>NUCLEOTIDE SEQUENCE [LARGE SCALE GENOMIC DNA]</scope>
    <source>
        <strain evidence="2 3">D15d</strain>
    </source>
</reference>